<keyword evidence="2" id="KW-0862">Zinc</keyword>
<protein>
    <recommendedName>
        <fullName evidence="6">BIR-domain-containing protein</fullName>
    </recommendedName>
</protein>
<keyword evidence="1" id="KW-0479">Metal-binding</keyword>
<gene>
    <name evidence="4" type="ORF">HDU87_005063</name>
</gene>
<dbReference type="AlphaFoldDB" id="A0AAD5TR45"/>
<evidence type="ECO:0000256" key="2">
    <source>
        <dbReference type="ARBA" id="ARBA00022833"/>
    </source>
</evidence>
<sequence length="585" mass="61532">MDCVNARAKSFSTARPAWPFKKSVQGGSDYTKKVYMSGWFVVKGPKSCACAFCDSKRSEFALTDDPTAGHTAECPSGAFWSALALADPHSDESARLRTNTFTAKWPFAGVEGAESLQADKMAAAGFVYAPDVAAADNALCPYCDVSLEGWEIADDPTVEHRKRAKKCPFFVVGASTSSPSPAPEAKPAAAKRVIRLRGKKAIRDDGDSATPAVVDSTASDVDAKAASAAEPTQTDTGHEPSVVPDRISTPKPTTPNVAEAPIPPGTPVAHRTPILHTECISPHAALFTPDMVSPSLEIEEPSATLASNAAVAEPATVPSKSPATLFADNKSRSRTKRTTPPVAPLSPDFASVCPADEITAAAAEEPDVTEPSIVRVTPATESIASSAARCAPDPAIEAAAAPASEPAVETPSASSPTAETEAGRNPHTAASIPVKRAASPDATLSRKAETKRKKVAPPTATIAASNPSKPRPARATRAKPAHTRKPPFPASATLMTQPTPGKTPDEPAFFAALAPFLPPQPPHVVGGSHTTMLPQAAAELTLEELFTAQAEAARIALRQRRRNEWHAAEREFDKLEMWIRTRPEE</sequence>
<keyword evidence="5" id="KW-1185">Reference proteome</keyword>
<dbReference type="SMART" id="SM00238">
    <property type="entry name" value="BIR"/>
    <property type="match status" value="1"/>
</dbReference>
<feature type="compositionally biased region" description="Basic residues" evidence="3">
    <location>
        <begin position="471"/>
        <end position="485"/>
    </location>
</feature>
<organism evidence="4 5">
    <name type="scientific">Geranomyces variabilis</name>
    <dbReference type="NCBI Taxonomy" id="109894"/>
    <lineage>
        <taxon>Eukaryota</taxon>
        <taxon>Fungi</taxon>
        <taxon>Fungi incertae sedis</taxon>
        <taxon>Chytridiomycota</taxon>
        <taxon>Chytridiomycota incertae sedis</taxon>
        <taxon>Chytridiomycetes</taxon>
        <taxon>Spizellomycetales</taxon>
        <taxon>Powellomycetaceae</taxon>
        <taxon>Geranomyces</taxon>
    </lineage>
</organism>
<feature type="compositionally biased region" description="Low complexity" evidence="3">
    <location>
        <begin position="398"/>
        <end position="418"/>
    </location>
</feature>
<comment type="caution">
    <text evidence="4">The sequence shown here is derived from an EMBL/GenBank/DDBJ whole genome shotgun (WGS) entry which is preliminary data.</text>
</comment>
<dbReference type="Pfam" id="PF00653">
    <property type="entry name" value="BIR"/>
    <property type="match status" value="1"/>
</dbReference>
<dbReference type="InterPro" id="IPR051190">
    <property type="entry name" value="Baculoviral_IAP"/>
</dbReference>
<dbReference type="PANTHER" id="PTHR46771:SF5">
    <property type="entry name" value="DETERIN"/>
    <property type="match status" value="1"/>
</dbReference>
<evidence type="ECO:0000256" key="1">
    <source>
        <dbReference type="ARBA" id="ARBA00022723"/>
    </source>
</evidence>
<dbReference type="Proteomes" id="UP001212152">
    <property type="component" value="Unassembled WGS sequence"/>
</dbReference>
<proteinExistence type="predicted"/>
<dbReference type="PANTHER" id="PTHR46771">
    <property type="entry name" value="DETERIN"/>
    <property type="match status" value="1"/>
</dbReference>
<evidence type="ECO:0008006" key="6">
    <source>
        <dbReference type="Google" id="ProtNLM"/>
    </source>
</evidence>
<feature type="region of interest" description="Disordered" evidence="3">
    <location>
        <begin position="309"/>
        <end position="350"/>
    </location>
</feature>
<dbReference type="CDD" id="cd00022">
    <property type="entry name" value="BIR"/>
    <property type="match status" value="1"/>
</dbReference>
<reference evidence="4" key="1">
    <citation type="submission" date="2020-05" db="EMBL/GenBank/DDBJ databases">
        <title>Phylogenomic resolution of chytrid fungi.</title>
        <authorList>
            <person name="Stajich J.E."/>
            <person name="Amses K."/>
            <person name="Simmons R."/>
            <person name="Seto K."/>
            <person name="Myers J."/>
            <person name="Bonds A."/>
            <person name="Quandt C.A."/>
            <person name="Barry K."/>
            <person name="Liu P."/>
            <person name="Grigoriev I."/>
            <person name="Longcore J.E."/>
            <person name="James T.Y."/>
        </authorList>
    </citation>
    <scope>NUCLEOTIDE SEQUENCE</scope>
    <source>
        <strain evidence="4">JEL0379</strain>
    </source>
</reference>
<accession>A0AAD5TR45</accession>
<name>A0AAD5TR45_9FUNG</name>
<feature type="region of interest" description="Disordered" evidence="3">
    <location>
        <begin position="398"/>
        <end position="501"/>
    </location>
</feature>
<feature type="region of interest" description="Disordered" evidence="3">
    <location>
        <begin position="201"/>
        <end position="264"/>
    </location>
</feature>
<evidence type="ECO:0000256" key="3">
    <source>
        <dbReference type="SAM" id="MobiDB-lite"/>
    </source>
</evidence>
<dbReference type="PROSITE" id="PS50143">
    <property type="entry name" value="BIR_REPEAT_2"/>
    <property type="match status" value="2"/>
</dbReference>
<dbReference type="Gene3D" id="1.10.1170.10">
    <property type="entry name" value="Inhibitor Of Apoptosis Protein (2mihbC-IAP-1), Chain A"/>
    <property type="match status" value="1"/>
</dbReference>
<dbReference type="SUPFAM" id="SSF57924">
    <property type="entry name" value="Inhibitor of apoptosis (IAP) repeat"/>
    <property type="match status" value="2"/>
</dbReference>
<feature type="compositionally biased region" description="Low complexity" evidence="3">
    <location>
        <begin position="212"/>
        <end position="229"/>
    </location>
</feature>
<evidence type="ECO:0000313" key="4">
    <source>
        <dbReference type="EMBL" id="KAJ3184216.1"/>
    </source>
</evidence>
<evidence type="ECO:0000313" key="5">
    <source>
        <dbReference type="Proteomes" id="UP001212152"/>
    </source>
</evidence>
<dbReference type="EMBL" id="JADGJQ010000004">
    <property type="protein sequence ID" value="KAJ3184216.1"/>
    <property type="molecule type" value="Genomic_DNA"/>
</dbReference>
<dbReference type="GO" id="GO:0046872">
    <property type="term" value="F:metal ion binding"/>
    <property type="evidence" value="ECO:0007669"/>
    <property type="project" value="UniProtKB-KW"/>
</dbReference>
<dbReference type="InterPro" id="IPR001370">
    <property type="entry name" value="BIR_rpt"/>
</dbReference>